<evidence type="ECO:0000256" key="1">
    <source>
        <dbReference type="SAM" id="MobiDB-lite"/>
    </source>
</evidence>
<accession>A0AAE4YBW9</accession>
<protein>
    <submittedName>
        <fullName evidence="2">Uncharacterized protein</fullName>
    </submittedName>
</protein>
<dbReference type="AlphaFoldDB" id="A0AAE4YBW9"/>
<evidence type="ECO:0000313" key="2">
    <source>
        <dbReference type="EMBL" id="NBZ87419.1"/>
    </source>
</evidence>
<keyword evidence="3" id="KW-1185">Reference proteome</keyword>
<comment type="caution">
    <text evidence="2">The sequence shown here is derived from an EMBL/GenBank/DDBJ whole genome shotgun (WGS) entry which is preliminary data.</text>
</comment>
<dbReference type="EMBL" id="JAABNR010000006">
    <property type="protein sequence ID" value="NBZ87419.1"/>
    <property type="molecule type" value="Genomic_DNA"/>
</dbReference>
<dbReference type="RefSeq" id="WP_168774237.1">
    <property type="nucleotide sequence ID" value="NZ_JAABNR010000006.1"/>
</dbReference>
<feature type="compositionally biased region" description="Basic residues" evidence="1">
    <location>
        <begin position="280"/>
        <end position="292"/>
    </location>
</feature>
<evidence type="ECO:0000313" key="3">
    <source>
        <dbReference type="Proteomes" id="UP001193501"/>
    </source>
</evidence>
<name>A0AAE4YBW9_9RHOB</name>
<organism evidence="2 3">
    <name type="scientific">Stagnihabitans tardus</name>
    <dbReference type="NCBI Taxonomy" id="2699202"/>
    <lineage>
        <taxon>Bacteria</taxon>
        <taxon>Pseudomonadati</taxon>
        <taxon>Pseudomonadota</taxon>
        <taxon>Alphaproteobacteria</taxon>
        <taxon>Rhodobacterales</taxon>
        <taxon>Paracoccaceae</taxon>
        <taxon>Stagnihabitans</taxon>
    </lineage>
</organism>
<gene>
    <name evidence="2" type="ORF">GV832_07485</name>
</gene>
<sequence length="312" mass="32961">MEDEETGPETGLASSKVGVLGGDGLWSVAEVLRAAGLAPVDLEPAPKTVAPEVAAKWHYGRATVRAGLLGHPRAALQLLRCELPKGWIWKGADGLAVDGLRPEVDPEGLPKEAMLAYRLAHLAAVARLPAEVDRLILPLCTTRAMVDGAGTVFGARPKGVTLPTGVKLSEVSFTVKEMQDDLAALVELLRKAHPGIVVQVTLQPSLMEQPDPVAIEVALRALTSVPGVTHDPVFDALLLRRLSGGGGAAALAHLAQGGDLDTLGGTPAPVAAEESDREKRQRRKERRARNKDKKGDAAKVVCEDELLEAFAK</sequence>
<reference evidence="2" key="1">
    <citation type="submission" date="2020-01" db="EMBL/GenBank/DDBJ databases">
        <authorList>
            <person name="Chen W.-M."/>
        </authorList>
    </citation>
    <scope>NUCLEOTIDE SEQUENCE</scope>
    <source>
        <strain evidence="2">CYK-10</strain>
    </source>
</reference>
<proteinExistence type="predicted"/>
<feature type="region of interest" description="Disordered" evidence="1">
    <location>
        <begin position="262"/>
        <end position="297"/>
    </location>
</feature>
<dbReference type="Proteomes" id="UP001193501">
    <property type="component" value="Unassembled WGS sequence"/>
</dbReference>